<name>A0ABZ3F4G7_9HELI</name>
<evidence type="ECO:0000256" key="2">
    <source>
        <dbReference type="PROSITE-ProRule" id="PRU01282"/>
    </source>
</evidence>
<reference evidence="3 4" key="1">
    <citation type="submission" date="2024-02" db="EMBL/GenBank/DDBJ databases">
        <title>Genome and pathogenicity analysis of Helicobacter mastomyrinus isolated from mice.</title>
        <authorList>
            <person name="Zhu L."/>
        </authorList>
    </citation>
    <scope>NUCLEOTIDE SEQUENCE [LARGE SCALE GENOMIC DNA]</scope>
    <source>
        <strain evidence="3 4">Hm-17</strain>
    </source>
</reference>
<comment type="similarity">
    <text evidence="1 2">Belongs to the ArsC family.</text>
</comment>
<accession>A0ABZ3F4G7</accession>
<dbReference type="InterPro" id="IPR006504">
    <property type="entry name" value="Tscrpt_reg_Spx/MgsR"/>
</dbReference>
<evidence type="ECO:0000256" key="1">
    <source>
        <dbReference type="ARBA" id="ARBA00007198"/>
    </source>
</evidence>
<dbReference type="SUPFAM" id="SSF52833">
    <property type="entry name" value="Thioredoxin-like"/>
    <property type="match status" value="1"/>
</dbReference>
<dbReference type="InterPro" id="IPR006660">
    <property type="entry name" value="Arsenate_reductase-like"/>
</dbReference>
<organism evidence="3 4">
    <name type="scientific">Helicobacter mastomyrinus</name>
    <dbReference type="NCBI Taxonomy" id="287948"/>
    <lineage>
        <taxon>Bacteria</taxon>
        <taxon>Pseudomonadati</taxon>
        <taxon>Campylobacterota</taxon>
        <taxon>Epsilonproteobacteria</taxon>
        <taxon>Campylobacterales</taxon>
        <taxon>Helicobacteraceae</taxon>
        <taxon>Helicobacter</taxon>
    </lineage>
</organism>
<evidence type="ECO:0000313" key="3">
    <source>
        <dbReference type="EMBL" id="XAM18071.1"/>
    </source>
</evidence>
<dbReference type="Pfam" id="PF03960">
    <property type="entry name" value="ArsC"/>
    <property type="match status" value="1"/>
</dbReference>
<dbReference type="InterPro" id="IPR036249">
    <property type="entry name" value="Thioredoxin-like_sf"/>
</dbReference>
<dbReference type="PANTHER" id="PTHR30041:SF8">
    <property type="entry name" value="PROTEIN YFFB"/>
    <property type="match status" value="1"/>
</dbReference>
<dbReference type="Gene3D" id="3.40.30.10">
    <property type="entry name" value="Glutaredoxin"/>
    <property type="match status" value="1"/>
</dbReference>
<sequence length="129" mass="14498">MITLYGIKTCGSVKKATTLLDKHSIPFSFIDLKVQVPSAPLIRGWIEQRGIGKVLNTKGTTYKNLKKEGLIKEGLITDSKALIEEQIALLTQYPLLLKRPVITYDKTLIIGYEEEAIIGLIHTYQNKKL</sequence>
<dbReference type="NCBIfam" id="TIGR01617">
    <property type="entry name" value="arsC_related"/>
    <property type="match status" value="1"/>
</dbReference>
<dbReference type="Proteomes" id="UP001434737">
    <property type="component" value="Chromosome"/>
</dbReference>
<gene>
    <name evidence="3" type="ORF">V3I05_10375</name>
</gene>
<dbReference type="PROSITE" id="PS51353">
    <property type="entry name" value="ARSC"/>
    <property type="match status" value="1"/>
</dbReference>
<proteinExistence type="inferred from homology"/>
<keyword evidence="4" id="KW-1185">Reference proteome</keyword>
<dbReference type="PANTHER" id="PTHR30041">
    <property type="entry name" value="ARSENATE REDUCTASE"/>
    <property type="match status" value="1"/>
</dbReference>
<dbReference type="EMBL" id="CP145316">
    <property type="protein sequence ID" value="XAM18071.1"/>
    <property type="molecule type" value="Genomic_DNA"/>
</dbReference>
<dbReference type="RefSeq" id="WP_295700554.1">
    <property type="nucleotide sequence ID" value="NZ_CP145316.1"/>
</dbReference>
<protein>
    <submittedName>
        <fullName evidence="3">Spx/MgsR family RNA polymerase-binding regulatory protein</fullName>
    </submittedName>
</protein>
<evidence type="ECO:0000313" key="4">
    <source>
        <dbReference type="Proteomes" id="UP001434737"/>
    </source>
</evidence>